<evidence type="ECO:0000256" key="5">
    <source>
        <dbReference type="ARBA" id="ARBA00022692"/>
    </source>
</evidence>
<protein>
    <submittedName>
        <fullName evidence="9">GerAB/ArcD/ProY family transporter</fullName>
    </submittedName>
</protein>
<dbReference type="RefSeq" id="WP_171649943.1">
    <property type="nucleotide sequence ID" value="NZ_WHOD01000003.1"/>
</dbReference>
<dbReference type="AlphaFoldDB" id="A0A972GK34"/>
<feature type="transmembrane region" description="Helical" evidence="8">
    <location>
        <begin position="271"/>
        <end position="295"/>
    </location>
</feature>
<keyword evidence="5 8" id="KW-0812">Transmembrane</keyword>
<feature type="transmembrane region" description="Helical" evidence="8">
    <location>
        <begin position="307"/>
        <end position="325"/>
    </location>
</feature>
<feature type="transmembrane region" description="Helical" evidence="8">
    <location>
        <begin position="220"/>
        <end position="241"/>
    </location>
</feature>
<evidence type="ECO:0000256" key="2">
    <source>
        <dbReference type="ARBA" id="ARBA00007998"/>
    </source>
</evidence>
<comment type="caution">
    <text evidence="9">The sequence shown here is derived from an EMBL/GenBank/DDBJ whole genome shotgun (WGS) entry which is preliminary data.</text>
</comment>
<gene>
    <name evidence="9" type="ORF">GC093_00825</name>
</gene>
<dbReference type="GO" id="GO:0016020">
    <property type="term" value="C:membrane"/>
    <property type="evidence" value="ECO:0007669"/>
    <property type="project" value="UniProtKB-SubCell"/>
</dbReference>
<evidence type="ECO:0000256" key="3">
    <source>
        <dbReference type="ARBA" id="ARBA00022448"/>
    </source>
</evidence>
<name>A0A972GK34_9BACL</name>
<keyword evidence="4" id="KW-0309">Germination</keyword>
<keyword evidence="7 8" id="KW-0472">Membrane</keyword>
<keyword evidence="6 8" id="KW-1133">Transmembrane helix</keyword>
<dbReference type="Proteomes" id="UP000641588">
    <property type="component" value="Unassembled WGS sequence"/>
</dbReference>
<dbReference type="Pfam" id="PF03845">
    <property type="entry name" value="Spore_permease"/>
    <property type="match status" value="1"/>
</dbReference>
<dbReference type="Gene3D" id="1.20.1740.10">
    <property type="entry name" value="Amino acid/polyamine transporter I"/>
    <property type="match status" value="1"/>
</dbReference>
<proteinExistence type="inferred from homology"/>
<reference evidence="9" key="1">
    <citation type="submission" date="2019-10" db="EMBL/GenBank/DDBJ databases">
        <title>Description of Paenibacillus glebae sp. nov.</title>
        <authorList>
            <person name="Carlier A."/>
            <person name="Qi S."/>
        </authorList>
    </citation>
    <scope>NUCLEOTIDE SEQUENCE</scope>
    <source>
        <strain evidence="9">LMG 31456</strain>
    </source>
</reference>
<dbReference type="PANTHER" id="PTHR34975:SF2">
    <property type="entry name" value="SPORE GERMINATION PROTEIN A2"/>
    <property type="match status" value="1"/>
</dbReference>
<dbReference type="NCBIfam" id="TIGR00912">
    <property type="entry name" value="2A0309"/>
    <property type="match status" value="1"/>
</dbReference>
<evidence type="ECO:0000256" key="4">
    <source>
        <dbReference type="ARBA" id="ARBA00022544"/>
    </source>
</evidence>
<comment type="similarity">
    <text evidence="2">Belongs to the amino acid-polyamine-organocation (APC) superfamily. Spore germination protein (SGP) (TC 2.A.3.9) family.</text>
</comment>
<dbReference type="GO" id="GO:0009847">
    <property type="term" value="P:spore germination"/>
    <property type="evidence" value="ECO:0007669"/>
    <property type="project" value="InterPro"/>
</dbReference>
<dbReference type="InterPro" id="IPR004761">
    <property type="entry name" value="Spore_GerAB"/>
</dbReference>
<feature type="transmembrane region" description="Helical" evidence="8">
    <location>
        <begin position="192"/>
        <end position="208"/>
    </location>
</feature>
<sequence>MTIVEENKITPGQLMFFIIQTQVGVGILYLPSRVEAIAKGDAWISVLLAGFFAQLIIVVMWDLARKFPTLTIFDYMHLLLGKALGRIVHVLFAAFFIFQSSLILVLFADVIRDWMFTETPKWVILSLIVMVCAYLVQDSVQTIARFFVLVSGLILVLILIAAYAYSQADFLYILPVGQAGLLSIVKGMNETMSSIYGFEMILVCYPYVEGGSKGKLKAVLFGHIFSTLLYTFMVFTCLVVFTQLELKIIPQPVLYMIKALSFSIIERPDLYFLSIWVIVVATSVMAYLFMAVKGVSRLFGQEQHNKVVPYVTIVVFMIALVPQNQAMIGALLKMVSYLSYIFILGLPIFLLIVHYSMRIFRKRRALA</sequence>
<comment type="subcellular location">
    <subcellularLocation>
        <location evidence="1">Membrane</location>
        <topology evidence="1">Multi-pass membrane protein</topology>
    </subcellularLocation>
</comment>
<feature type="transmembrane region" description="Helical" evidence="8">
    <location>
        <begin position="84"/>
        <end position="107"/>
    </location>
</feature>
<feature type="transmembrane region" description="Helical" evidence="8">
    <location>
        <begin position="42"/>
        <end position="63"/>
    </location>
</feature>
<keyword evidence="3" id="KW-0813">Transport</keyword>
<evidence type="ECO:0000256" key="8">
    <source>
        <dbReference type="SAM" id="Phobius"/>
    </source>
</evidence>
<organism evidence="9 10">
    <name type="scientific">Paenibacillus foliorum</name>
    <dbReference type="NCBI Taxonomy" id="2654974"/>
    <lineage>
        <taxon>Bacteria</taxon>
        <taxon>Bacillati</taxon>
        <taxon>Bacillota</taxon>
        <taxon>Bacilli</taxon>
        <taxon>Bacillales</taxon>
        <taxon>Paenibacillaceae</taxon>
        <taxon>Paenibacillus</taxon>
    </lineage>
</organism>
<keyword evidence="10" id="KW-1185">Reference proteome</keyword>
<evidence type="ECO:0000313" key="9">
    <source>
        <dbReference type="EMBL" id="NOU91783.1"/>
    </source>
</evidence>
<dbReference type="EMBL" id="WHOD01000003">
    <property type="protein sequence ID" value="NOU91783.1"/>
    <property type="molecule type" value="Genomic_DNA"/>
</dbReference>
<evidence type="ECO:0000256" key="7">
    <source>
        <dbReference type="ARBA" id="ARBA00023136"/>
    </source>
</evidence>
<feature type="transmembrane region" description="Helical" evidence="8">
    <location>
        <begin position="12"/>
        <end position="30"/>
    </location>
</feature>
<evidence type="ECO:0000256" key="6">
    <source>
        <dbReference type="ARBA" id="ARBA00022989"/>
    </source>
</evidence>
<feature type="transmembrane region" description="Helical" evidence="8">
    <location>
        <begin position="143"/>
        <end position="164"/>
    </location>
</feature>
<evidence type="ECO:0000313" key="10">
    <source>
        <dbReference type="Proteomes" id="UP000641588"/>
    </source>
</evidence>
<feature type="transmembrane region" description="Helical" evidence="8">
    <location>
        <begin position="119"/>
        <end position="136"/>
    </location>
</feature>
<feature type="transmembrane region" description="Helical" evidence="8">
    <location>
        <begin position="337"/>
        <end position="357"/>
    </location>
</feature>
<accession>A0A972GK34</accession>
<dbReference type="PANTHER" id="PTHR34975">
    <property type="entry name" value="SPORE GERMINATION PROTEIN A2"/>
    <property type="match status" value="1"/>
</dbReference>
<evidence type="ECO:0000256" key="1">
    <source>
        <dbReference type="ARBA" id="ARBA00004141"/>
    </source>
</evidence>